<evidence type="ECO:0000256" key="1">
    <source>
        <dbReference type="SAM" id="MobiDB-lite"/>
    </source>
</evidence>
<dbReference type="SUPFAM" id="SSF88697">
    <property type="entry name" value="PUA domain-like"/>
    <property type="match status" value="1"/>
</dbReference>
<reference evidence="2 3" key="1">
    <citation type="journal article" date="2024" name="J Genomics">
        <title>Draft genome sequencing and assembly of Favolaschia claudopus CIRM-BRFM 2984 isolated from oak limbs.</title>
        <authorList>
            <person name="Navarro D."/>
            <person name="Drula E."/>
            <person name="Chaduli D."/>
            <person name="Cazenave R."/>
            <person name="Ahrendt S."/>
            <person name="Wang J."/>
            <person name="Lipzen A."/>
            <person name="Daum C."/>
            <person name="Barry K."/>
            <person name="Grigoriev I.V."/>
            <person name="Favel A."/>
            <person name="Rosso M.N."/>
            <person name="Martin F."/>
        </authorList>
    </citation>
    <scope>NUCLEOTIDE SEQUENCE [LARGE SCALE GENOMIC DNA]</scope>
    <source>
        <strain evidence="2 3">CIRM-BRFM 2984</strain>
    </source>
</reference>
<comment type="caution">
    <text evidence="2">The sequence shown here is derived from an EMBL/GenBank/DDBJ whole genome shotgun (WGS) entry which is preliminary data.</text>
</comment>
<accession>A0AAW0CQW9</accession>
<evidence type="ECO:0000313" key="2">
    <source>
        <dbReference type="EMBL" id="KAK7042409.1"/>
    </source>
</evidence>
<dbReference type="InterPro" id="IPR015947">
    <property type="entry name" value="PUA-like_sf"/>
</dbReference>
<feature type="region of interest" description="Disordered" evidence="1">
    <location>
        <begin position="153"/>
        <end position="174"/>
    </location>
</feature>
<protein>
    <submittedName>
        <fullName evidence="2">Uncharacterized protein</fullName>
    </submittedName>
</protein>
<dbReference type="Proteomes" id="UP001362999">
    <property type="component" value="Unassembled WGS sequence"/>
</dbReference>
<name>A0AAW0CQW9_9AGAR</name>
<dbReference type="EMBL" id="JAWWNJ010000013">
    <property type="protein sequence ID" value="KAK7042409.1"/>
    <property type="molecule type" value="Genomic_DNA"/>
</dbReference>
<sequence length="174" mass="20324">MSPRNSAATDVILPMTDDYMQQIVDREKTHEFRRYLVSTSVKRVWFYLNAPKSHLQYICEIDPAHTRNPGDPPLPDDGAGNKEFNAHHKDWDKYDFAYRILSVRELGAPIKLAEMRDKYGMKSAPRGLVYVPVALLNEVKWEEQRLLWSVDQEKERNPMLPRRGNPTKLRASDR</sequence>
<evidence type="ECO:0000313" key="3">
    <source>
        <dbReference type="Proteomes" id="UP001362999"/>
    </source>
</evidence>
<dbReference type="AlphaFoldDB" id="A0AAW0CQW9"/>
<gene>
    <name evidence="2" type="ORF">R3P38DRAFT_3390065</name>
</gene>
<keyword evidence="3" id="KW-1185">Reference proteome</keyword>
<organism evidence="2 3">
    <name type="scientific">Favolaschia claudopus</name>
    <dbReference type="NCBI Taxonomy" id="2862362"/>
    <lineage>
        <taxon>Eukaryota</taxon>
        <taxon>Fungi</taxon>
        <taxon>Dikarya</taxon>
        <taxon>Basidiomycota</taxon>
        <taxon>Agaricomycotina</taxon>
        <taxon>Agaricomycetes</taxon>
        <taxon>Agaricomycetidae</taxon>
        <taxon>Agaricales</taxon>
        <taxon>Marasmiineae</taxon>
        <taxon>Mycenaceae</taxon>
        <taxon>Favolaschia</taxon>
    </lineage>
</organism>
<proteinExistence type="predicted"/>